<reference evidence="15 16" key="1">
    <citation type="submission" date="2018-04" db="EMBL/GenBank/DDBJ databases">
        <authorList>
            <person name="Zhang X."/>
            <person name="Yuan J."/>
            <person name="Li F."/>
            <person name="Xiang J."/>
        </authorList>
    </citation>
    <scope>NUCLEOTIDE SEQUENCE [LARGE SCALE GENOMIC DNA]</scope>
    <source>
        <tissue evidence="15">Muscle</tissue>
    </source>
</reference>
<dbReference type="GO" id="GO:0005886">
    <property type="term" value="C:plasma membrane"/>
    <property type="evidence" value="ECO:0007669"/>
    <property type="project" value="TreeGrafter"/>
</dbReference>
<comment type="subcellular location">
    <subcellularLocation>
        <location evidence="1">Membrane</location>
        <topology evidence="1">Multi-pass membrane protein</topology>
    </subcellularLocation>
</comment>
<dbReference type="Pfam" id="PF00858">
    <property type="entry name" value="ASC"/>
    <property type="match status" value="1"/>
</dbReference>
<keyword evidence="11 12" id="KW-0407">Ion channel</keyword>
<keyword evidence="6 14" id="KW-1133">Transmembrane helix</keyword>
<dbReference type="EMBL" id="QCYY01000853">
    <property type="protein sequence ID" value="ROT82255.1"/>
    <property type="molecule type" value="Genomic_DNA"/>
</dbReference>
<evidence type="ECO:0000256" key="9">
    <source>
        <dbReference type="ARBA" id="ARBA00023136"/>
    </source>
</evidence>
<comment type="similarity">
    <text evidence="2 12">Belongs to the amiloride-sensitive sodium channel (TC 1.A.6) family.</text>
</comment>
<evidence type="ECO:0000313" key="16">
    <source>
        <dbReference type="Proteomes" id="UP000283509"/>
    </source>
</evidence>
<comment type="caution">
    <text evidence="15">The sequence shown here is derived from an EMBL/GenBank/DDBJ whole genome shotgun (WGS) entry which is preliminary data.</text>
</comment>
<evidence type="ECO:0000256" key="10">
    <source>
        <dbReference type="ARBA" id="ARBA00023201"/>
    </source>
</evidence>
<gene>
    <name evidence="15" type="ORF">C7M84_024584</name>
</gene>
<protein>
    <submittedName>
        <fullName evidence="15">Uncharacterized protein</fullName>
    </submittedName>
</protein>
<feature type="region of interest" description="Disordered" evidence="13">
    <location>
        <begin position="350"/>
        <end position="369"/>
    </location>
</feature>
<keyword evidence="4 12" id="KW-0894">Sodium channel</keyword>
<dbReference type="OrthoDB" id="10051479at2759"/>
<dbReference type="PANTHER" id="PTHR11690:SF300">
    <property type="entry name" value="PICKPOCKET PROTEIN 19"/>
    <property type="match status" value="1"/>
</dbReference>
<evidence type="ECO:0000256" key="2">
    <source>
        <dbReference type="ARBA" id="ARBA00007193"/>
    </source>
</evidence>
<organism evidence="15 16">
    <name type="scientific">Penaeus vannamei</name>
    <name type="common">Whiteleg shrimp</name>
    <name type="synonym">Litopenaeus vannamei</name>
    <dbReference type="NCBI Taxonomy" id="6689"/>
    <lineage>
        <taxon>Eukaryota</taxon>
        <taxon>Metazoa</taxon>
        <taxon>Ecdysozoa</taxon>
        <taxon>Arthropoda</taxon>
        <taxon>Crustacea</taxon>
        <taxon>Multicrustacea</taxon>
        <taxon>Malacostraca</taxon>
        <taxon>Eumalacostraca</taxon>
        <taxon>Eucarida</taxon>
        <taxon>Decapoda</taxon>
        <taxon>Dendrobranchiata</taxon>
        <taxon>Penaeoidea</taxon>
        <taxon>Penaeidae</taxon>
        <taxon>Penaeus</taxon>
    </lineage>
</organism>
<evidence type="ECO:0000256" key="7">
    <source>
        <dbReference type="ARBA" id="ARBA00023053"/>
    </source>
</evidence>
<evidence type="ECO:0000256" key="11">
    <source>
        <dbReference type="ARBA" id="ARBA00023303"/>
    </source>
</evidence>
<evidence type="ECO:0000256" key="5">
    <source>
        <dbReference type="ARBA" id="ARBA00022692"/>
    </source>
</evidence>
<dbReference type="Gene3D" id="2.60.470.10">
    <property type="entry name" value="Acid-sensing ion channels like domains"/>
    <property type="match status" value="1"/>
</dbReference>
<evidence type="ECO:0000256" key="13">
    <source>
        <dbReference type="SAM" id="MobiDB-lite"/>
    </source>
</evidence>
<keyword evidence="9 14" id="KW-0472">Membrane</keyword>
<evidence type="ECO:0000313" key="15">
    <source>
        <dbReference type="EMBL" id="ROT82255.1"/>
    </source>
</evidence>
<dbReference type="GO" id="GO:0015280">
    <property type="term" value="F:ligand-gated sodium channel activity"/>
    <property type="evidence" value="ECO:0007669"/>
    <property type="project" value="TreeGrafter"/>
</dbReference>
<dbReference type="AlphaFoldDB" id="A0A423U0M8"/>
<feature type="region of interest" description="Disordered" evidence="13">
    <location>
        <begin position="39"/>
        <end position="61"/>
    </location>
</feature>
<proteinExistence type="inferred from homology"/>
<keyword evidence="16" id="KW-1185">Reference proteome</keyword>
<name>A0A423U0M8_PENVA</name>
<dbReference type="Proteomes" id="UP000283509">
    <property type="component" value="Unassembled WGS sequence"/>
</dbReference>
<keyword evidence="5 12" id="KW-0812">Transmembrane</keyword>
<feature type="transmembrane region" description="Helical" evidence="14">
    <location>
        <begin position="88"/>
        <end position="106"/>
    </location>
</feature>
<evidence type="ECO:0000256" key="14">
    <source>
        <dbReference type="SAM" id="Phobius"/>
    </source>
</evidence>
<keyword evidence="3 12" id="KW-0813">Transport</keyword>
<evidence type="ECO:0000256" key="6">
    <source>
        <dbReference type="ARBA" id="ARBA00022989"/>
    </source>
</evidence>
<reference evidence="15 16" key="2">
    <citation type="submission" date="2019-01" db="EMBL/GenBank/DDBJ databases">
        <title>The decoding of complex shrimp genome reveals the adaptation for benthos swimmer, frequently molting mechanism and breeding impact on genome.</title>
        <authorList>
            <person name="Sun Y."/>
            <person name="Gao Y."/>
            <person name="Yu Y."/>
        </authorList>
    </citation>
    <scope>NUCLEOTIDE SEQUENCE [LARGE SCALE GENOMIC DNA]</scope>
    <source>
        <tissue evidence="15">Muscle</tissue>
    </source>
</reference>
<keyword evidence="8 12" id="KW-0406">Ion transport</keyword>
<accession>A0A423U0M8</accession>
<sequence length="490" mass="54423">MEGSSKSKMDMLDVAPPAVYLPPETMRTFAWLKGVPEVTARPHPSPPDAADSASGEGKKETLRQLVSRQMDSMSIGGLSHMWKASHPLFSFLWAVWSIGCLVLFVMDMNSILRHYFMYPVTISIANQKPSSLEVPAITICPKARVSCRGLAYAVINTSEDELKNISGNLFDKAKCCGAVKNLDEFAEYLNELGCAMDILAAGSLFPGFVTTPENLNEEFEELIQQLNVTERRKILVQANNSIVSCTIGDDQCLDWIEHTPTKGIASTPCFTLFGRLEDGAQIPFKILFSGVENGVSLVLKTDLSDYPASGLAEDSGFVVDVHSAFALPDVYSTGFLVAPRTSTRVAITTRKKTHETHPNSPHINKEKKGASTPTFHVACVLPQSKVLRRPHPYRAKCCGVPIPTACVLPQSKVQRRPHPYKSKCISSWRDTSFHPLLGAEDETFRSSHEKYTQRAKTFPKCGRRRWKCVEEQMKEADDWIKDCSCQIECE</sequence>
<dbReference type="PANTHER" id="PTHR11690">
    <property type="entry name" value="AMILORIDE-SENSITIVE SODIUM CHANNEL-RELATED"/>
    <property type="match status" value="1"/>
</dbReference>
<dbReference type="InterPro" id="IPR001873">
    <property type="entry name" value="ENaC"/>
</dbReference>
<evidence type="ECO:0000256" key="8">
    <source>
        <dbReference type="ARBA" id="ARBA00023065"/>
    </source>
</evidence>
<evidence type="ECO:0000256" key="3">
    <source>
        <dbReference type="ARBA" id="ARBA00022448"/>
    </source>
</evidence>
<evidence type="ECO:0000256" key="1">
    <source>
        <dbReference type="ARBA" id="ARBA00004141"/>
    </source>
</evidence>
<evidence type="ECO:0000256" key="4">
    <source>
        <dbReference type="ARBA" id="ARBA00022461"/>
    </source>
</evidence>
<keyword evidence="7" id="KW-0915">Sodium</keyword>
<keyword evidence="10 12" id="KW-0739">Sodium transport</keyword>
<dbReference type="STRING" id="6689.A0A423U0M8"/>
<evidence type="ECO:0000256" key="12">
    <source>
        <dbReference type="RuleBase" id="RU000679"/>
    </source>
</evidence>